<feature type="chain" id="PRO_5002142292" description="Lipoprotein" evidence="1">
    <location>
        <begin position="30"/>
        <end position="318"/>
    </location>
</feature>
<reference evidence="2 3" key="2">
    <citation type="journal article" date="2015" name="PLoS ONE">
        <title>Whole-Genome Optical Mapping and Finished Genome Sequence of Sphingobacterium deserti sp. nov., a New Species Isolated from the Western Desert of China.</title>
        <authorList>
            <person name="Teng C."/>
            <person name="Zhou Z."/>
            <person name="Molnar I."/>
            <person name="Li X."/>
            <person name="Tang R."/>
            <person name="Chen M."/>
            <person name="Wang L."/>
            <person name="Su S."/>
            <person name="Zhang W."/>
            <person name="Lin M."/>
        </authorList>
    </citation>
    <scope>NUCLEOTIDE SEQUENCE [LARGE SCALE GENOMIC DNA]</scope>
    <source>
        <strain evidence="3">ACCC05744</strain>
    </source>
</reference>
<keyword evidence="1" id="KW-0732">Signal</keyword>
<dbReference type="STRING" id="1229276.DI53_3394"/>
<sequence length="318" mass="36046">MKFAERDLLFRLFKLCALLLLLPGCSTTIQTVKVSTLTANYCTPNVQYNNEAVPSQIPYNDSIAVRSIFSEHDFSLCKNLGLIPYINDYLNAGNVVESLVAKQRITDRYLVFSTELEAIAAELDCSGERVEQLANYIEKRNSRIVSRLTVASIVLGSATVLASTAFESNPVNNMINITGGAGTAVLGFWTLKPHEKKVQMAIERNLLSNIWYERNSDFVYPPSLWRILTETRFSNTDNSSLIRSIRERWIRYGFDDDENVKDLELLYFKDGGIYTAEQLRNLANMHNELQASIRGINQDLRSLIQTITTLPVRTQDLK</sequence>
<dbReference type="OrthoDB" id="836646at2"/>
<accession>A0A0B8T6H7</accession>
<comment type="caution">
    <text evidence="2">The sequence shown here is derived from an EMBL/GenBank/DDBJ whole genome shotgun (WGS) entry which is preliminary data.</text>
</comment>
<evidence type="ECO:0000313" key="3">
    <source>
        <dbReference type="Proteomes" id="UP000031802"/>
    </source>
</evidence>
<organism evidence="2 3">
    <name type="scientific">Sphingobacterium deserti</name>
    <dbReference type="NCBI Taxonomy" id="1229276"/>
    <lineage>
        <taxon>Bacteria</taxon>
        <taxon>Pseudomonadati</taxon>
        <taxon>Bacteroidota</taxon>
        <taxon>Sphingobacteriia</taxon>
        <taxon>Sphingobacteriales</taxon>
        <taxon>Sphingobacteriaceae</taxon>
        <taxon>Sphingobacterium</taxon>
    </lineage>
</organism>
<evidence type="ECO:0000256" key="1">
    <source>
        <dbReference type="SAM" id="SignalP"/>
    </source>
</evidence>
<evidence type="ECO:0000313" key="2">
    <source>
        <dbReference type="EMBL" id="KGE12840.1"/>
    </source>
</evidence>
<gene>
    <name evidence="2" type="ORF">DI53_3394</name>
</gene>
<dbReference type="EMBL" id="JJMU01000063">
    <property type="protein sequence ID" value="KGE12840.1"/>
    <property type="molecule type" value="Genomic_DNA"/>
</dbReference>
<dbReference type="RefSeq" id="WP_052072504.1">
    <property type="nucleotide sequence ID" value="NZ_JJMU01000063.1"/>
</dbReference>
<keyword evidence="3" id="KW-1185">Reference proteome</keyword>
<evidence type="ECO:0008006" key="4">
    <source>
        <dbReference type="Google" id="ProtNLM"/>
    </source>
</evidence>
<reference evidence="3" key="1">
    <citation type="submission" date="2014-04" db="EMBL/GenBank/DDBJ databases">
        <title>Whole-Genome optical mapping and complete genome sequence of Sphingobacterium deserti sp. nov., a new spaces isolated from desert in the west of China.</title>
        <authorList>
            <person name="Teng C."/>
            <person name="Zhou Z."/>
            <person name="Li X."/>
            <person name="Chen M."/>
            <person name="Lin M."/>
            <person name="Wang L."/>
            <person name="Su S."/>
            <person name="Zhang C."/>
            <person name="Zhang W."/>
        </authorList>
    </citation>
    <scope>NUCLEOTIDE SEQUENCE [LARGE SCALE GENOMIC DNA]</scope>
    <source>
        <strain evidence="3">ACCC05744</strain>
    </source>
</reference>
<dbReference type="eggNOG" id="ENOG502Z8F6">
    <property type="taxonomic scope" value="Bacteria"/>
</dbReference>
<dbReference type="AlphaFoldDB" id="A0A0B8T6H7"/>
<proteinExistence type="predicted"/>
<name>A0A0B8T6H7_9SPHI</name>
<dbReference type="PATRIC" id="fig|1229276.3.peg.3506"/>
<dbReference type="Proteomes" id="UP000031802">
    <property type="component" value="Unassembled WGS sequence"/>
</dbReference>
<protein>
    <recommendedName>
        <fullName evidence="4">Lipoprotein</fullName>
    </recommendedName>
</protein>
<feature type="signal peptide" evidence="1">
    <location>
        <begin position="1"/>
        <end position="29"/>
    </location>
</feature>